<name>A0A1V0EE83_9CAUD</name>
<accession>A0A1V0EE83</accession>
<dbReference type="EMBL" id="KY555146">
    <property type="protein sequence ID" value="ARB15217.1"/>
    <property type="molecule type" value="Genomic_DNA"/>
</dbReference>
<proteinExistence type="predicted"/>
<evidence type="ECO:0000313" key="2">
    <source>
        <dbReference type="Proteomes" id="UP000222485"/>
    </source>
</evidence>
<sequence length="102" mass="11483">MTPHEKAMTKSVMRICDDIRMVGGGTGEATALWKFVYRPAIEPGRAGRYAFVTAKRDMPLPMRTARGYRRCEMEAVVDVGYAGLRPVAWDETGRVLEYRGRA</sequence>
<gene>
    <name evidence="1" type="ORF">Ccr32_gp299</name>
</gene>
<evidence type="ECO:0000313" key="1">
    <source>
        <dbReference type="EMBL" id="ARB15217.1"/>
    </source>
</evidence>
<reference evidence="2" key="1">
    <citation type="journal article" date="2017" name="Curr. Microbiol.">
        <title>Genomic Diversity of Type B3 Bacteriophages of Caulobacter crescentus.</title>
        <authorList>
            <person name="Ash K.T."/>
            <person name="Drake K.M."/>
            <person name="Gibbs W.S."/>
            <person name="Ely B."/>
        </authorList>
    </citation>
    <scope>NUCLEOTIDE SEQUENCE [LARGE SCALE GENOMIC DNA]</scope>
</reference>
<dbReference type="Proteomes" id="UP000222485">
    <property type="component" value="Genome"/>
</dbReference>
<protein>
    <submittedName>
        <fullName evidence="1">Uncharacterized protein</fullName>
    </submittedName>
</protein>
<organism evidence="1 2">
    <name type="scientific">Caulobacter phage Ccr32</name>
    <dbReference type="NCBI Taxonomy" id="1959738"/>
    <lineage>
        <taxon>Viruses</taxon>
        <taxon>Duplodnaviria</taxon>
        <taxon>Heunggongvirae</taxon>
        <taxon>Uroviricota</taxon>
        <taxon>Caudoviricetes</taxon>
        <taxon>Jeanschmidtviridae</taxon>
        <taxon>Shapirovirus</taxon>
        <taxon>Shapirovirus cbk</taxon>
    </lineage>
</organism>